<evidence type="ECO:0000313" key="6">
    <source>
        <dbReference type="EMBL" id="RKD91427.1"/>
    </source>
</evidence>
<organism evidence="6 7">
    <name type="scientific">Mangrovibacterium diazotrophicum</name>
    <dbReference type="NCBI Taxonomy" id="1261403"/>
    <lineage>
        <taxon>Bacteria</taxon>
        <taxon>Pseudomonadati</taxon>
        <taxon>Bacteroidota</taxon>
        <taxon>Bacteroidia</taxon>
        <taxon>Marinilabiliales</taxon>
        <taxon>Prolixibacteraceae</taxon>
        <taxon>Mangrovibacterium</taxon>
    </lineage>
</organism>
<keyword evidence="1 4" id="KW-0349">Heme</keyword>
<protein>
    <submittedName>
        <fullName evidence="6">Quinol:cytochrome c oxidoreductase monoheme cytochrome subunit</fullName>
    </submittedName>
</protein>
<proteinExistence type="predicted"/>
<evidence type="ECO:0000256" key="3">
    <source>
        <dbReference type="ARBA" id="ARBA00023004"/>
    </source>
</evidence>
<dbReference type="GO" id="GO:0020037">
    <property type="term" value="F:heme binding"/>
    <property type="evidence" value="ECO:0007669"/>
    <property type="project" value="InterPro"/>
</dbReference>
<dbReference type="GO" id="GO:0046872">
    <property type="term" value="F:metal ion binding"/>
    <property type="evidence" value="ECO:0007669"/>
    <property type="project" value="UniProtKB-KW"/>
</dbReference>
<dbReference type="Pfam" id="PF13442">
    <property type="entry name" value="Cytochrome_CBB3"/>
    <property type="match status" value="1"/>
</dbReference>
<evidence type="ECO:0000256" key="4">
    <source>
        <dbReference type="PROSITE-ProRule" id="PRU00433"/>
    </source>
</evidence>
<dbReference type="SUPFAM" id="SSF46626">
    <property type="entry name" value="Cytochrome c"/>
    <property type="match status" value="1"/>
</dbReference>
<keyword evidence="2 4" id="KW-0479">Metal-binding</keyword>
<dbReference type="OrthoDB" id="9796771at2"/>
<name>A0A419W7H0_9BACT</name>
<accession>A0A419W7H0</accession>
<dbReference type="InterPro" id="IPR009056">
    <property type="entry name" value="Cyt_c-like_dom"/>
</dbReference>
<evidence type="ECO:0000256" key="2">
    <source>
        <dbReference type="ARBA" id="ARBA00022723"/>
    </source>
</evidence>
<evidence type="ECO:0000256" key="1">
    <source>
        <dbReference type="ARBA" id="ARBA00022617"/>
    </source>
</evidence>
<gene>
    <name evidence="6" type="ORF">BC643_1780</name>
</gene>
<feature type="domain" description="Cytochrome c" evidence="5">
    <location>
        <begin position="98"/>
        <end position="185"/>
    </location>
</feature>
<dbReference type="PROSITE" id="PS51007">
    <property type="entry name" value="CYTC"/>
    <property type="match status" value="1"/>
</dbReference>
<dbReference type="Proteomes" id="UP000283387">
    <property type="component" value="Unassembled WGS sequence"/>
</dbReference>
<dbReference type="RefSeq" id="WP_120272730.1">
    <property type="nucleotide sequence ID" value="NZ_RAPN01000001.1"/>
</dbReference>
<dbReference type="PROSITE" id="PS51257">
    <property type="entry name" value="PROKAR_LIPOPROTEIN"/>
    <property type="match status" value="1"/>
</dbReference>
<reference evidence="6 7" key="1">
    <citation type="submission" date="2018-09" db="EMBL/GenBank/DDBJ databases">
        <title>Genomic Encyclopedia of Archaeal and Bacterial Type Strains, Phase II (KMG-II): from individual species to whole genera.</title>
        <authorList>
            <person name="Goeker M."/>
        </authorList>
    </citation>
    <scope>NUCLEOTIDE SEQUENCE [LARGE SCALE GENOMIC DNA]</scope>
    <source>
        <strain evidence="6 7">DSM 27148</strain>
    </source>
</reference>
<dbReference type="PANTHER" id="PTHR40394:SF2">
    <property type="entry name" value="QUINOL:CYTOCHROME C OXIDOREDUCTASE MEMBRANE PROTEIN"/>
    <property type="match status" value="1"/>
</dbReference>
<dbReference type="EMBL" id="RAPN01000001">
    <property type="protein sequence ID" value="RKD91427.1"/>
    <property type="molecule type" value="Genomic_DNA"/>
</dbReference>
<sequence>MNLNKGIKLLTAILVIAGASSCDHDRNNPGYQYFDDMVKSPAYETYTPNPNFEDGKSMQPTIAGTVPRGFMHYPFQKTDEDRVKAGLTFHNPLEPTTANLERGKEVFTIYCSSCHGDKGDGQGRLYTSKKFSYPPANLLSEKVRTIPDGEIYHVISVGWGIMAEHGSMLAPDDRWKAVLYIRDELQKN</sequence>
<keyword evidence="3 4" id="KW-0408">Iron</keyword>
<dbReference type="PANTHER" id="PTHR40394">
    <property type="entry name" value="LIPOPROTEIN-RELATED"/>
    <property type="match status" value="1"/>
</dbReference>
<dbReference type="InterPro" id="IPR036909">
    <property type="entry name" value="Cyt_c-like_dom_sf"/>
</dbReference>
<comment type="caution">
    <text evidence="6">The sequence shown here is derived from an EMBL/GenBank/DDBJ whole genome shotgun (WGS) entry which is preliminary data.</text>
</comment>
<evidence type="ECO:0000313" key="7">
    <source>
        <dbReference type="Proteomes" id="UP000283387"/>
    </source>
</evidence>
<dbReference type="AlphaFoldDB" id="A0A419W7H0"/>
<dbReference type="Gene3D" id="1.10.760.10">
    <property type="entry name" value="Cytochrome c-like domain"/>
    <property type="match status" value="1"/>
</dbReference>
<keyword evidence="7" id="KW-1185">Reference proteome</keyword>
<evidence type="ECO:0000259" key="5">
    <source>
        <dbReference type="PROSITE" id="PS51007"/>
    </source>
</evidence>
<dbReference type="GO" id="GO:0009055">
    <property type="term" value="F:electron transfer activity"/>
    <property type="evidence" value="ECO:0007669"/>
    <property type="project" value="InterPro"/>
</dbReference>